<keyword evidence="1" id="KW-0560">Oxidoreductase</keyword>
<dbReference type="PANTHER" id="PTHR19353">
    <property type="entry name" value="FATTY ACID DESATURASE 2"/>
    <property type="match status" value="1"/>
</dbReference>
<feature type="transmembrane region" description="Helical" evidence="2">
    <location>
        <begin position="86"/>
        <end position="106"/>
    </location>
</feature>
<dbReference type="AlphaFoldDB" id="A0A8S1IW97"/>
<dbReference type="CDD" id="cd03506">
    <property type="entry name" value="Delta6-FADS-like"/>
    <property type="match status" value="1"/>
</dbReference>
<feature type="transmembrane region" description="Helical" evidence="2">
    <location>
        <begin position="252"/>
        <end position="272"/>
    </location>
</feature>
<protein>
    <recommendedName>
        <fullName evidence="3">Fatty acid desaturase domain-containing protein</fullName>
    </recommendedName>
</protein>
<evidence type="ECO:0000256" key="2">
    <source>
        <dbReference type="SAM" id="Phobius"/>
    </source>
</evidence>
<evidence type="ECO:0000256" key="1">
    <source>
        <dbReference type="ARBA" id="ARBA00023002"/>
    </source>
</evidence>
<dbReference type="GO" id="GO:0008610">
    <property type="term" value="P:lipid biosynthetic process"/>
    <property type="evidence" value="ECO:0007669"/>
    <property type="project" value="UniProtKB-ARBA"/>
</dbReference>
<keyword evidence="2" id="KW-0472">Membrane</keyword>
<evidence type="ECO:0000259" key="3">
    <source>
        <dbReference type="Pfam" id="PF00487"/>
    </source>
</evidence>
<sequence>MIELYGARPLTGESRLLRGVKAVCRSMEILKQYCIGEVRATPGTKVFSVEYDENQKDKEFYECLKQRVGKYFKDNKLNPRFSIEMYVKFATIMVCLALVTYGAFFYPFKSFLSSFICAVGLGFFSAEVGLSIQHDANHAAFSTIPFVNKVVGFTLDAVGASSFMWKQQHVVGHHAYTNVDGVDPDIRVKDPDVRRVTHNQPWQQYQIYQHIYLGALYGLLAVKSIFVDDFSALANGHIGAVPLTRLTAEERVVLWAGKVVWSLYYLVLPVVYSPHGMLKLMILWITAQLVTGWMLAFMFQVAHVTGDVDFFSEDESNNGRVPRGWAAAQVQTTADFSHGSWFWTHVSGGLNYQVVHHLFPWVCHMHYPKIAPIVLDVCKEYGVKYVVYPTFWAAVQAHFRYLSAVGKGPKGN</sequence>
<dbReference type="Pfam" id="PF00487">
    <property type="entry name" value="FA_desaturase"/>
    <property type="match status" value="1"/>
</dbReference>
<dbReference type="Proteomes" id="UP000708148">
    <property type="component" value="Unassembled WGS sequence"/>
</dbReference>
<dbReference type="EMBL" id="CAJHUC010001011">
    <property type="protein sequence ID" value="CAD7699395.1"/>
    <property type="molecule type" value="Genomic_DNA"/>
</dbReference>
<dbReference type="GO" id="GO:0016717">
    <property type="term" value="F:oxidoreductase activity, acting on paired donors, with oxidation of a pair of donors resulting in the reduction of molecular oxygen to two molecules of water"/>
    <property type="evidence" value="ECO:0007669"/>
    <property type="project" value="TreeGrafter"/>
</dbReference>
<feature type="domain" description="Fatty acid desaturase" evidence="3">
    <location>
        <begin position="115"/>
        <end position="388"/>
    </location>
</feature>
<keyword evidence="2" id="KW-1133">Transmembrane helix</keyword>
<keyword evidence="2" id="KW-0812">Transmembrane</keyword>
<reference evidence="4" key="1">
    <citation type="submission" date="2020-12" db="EMBL/GenBank/DDBJ databases">
        <authorList>
            <person name="Iha C."/>
        </authorList>
    </citation>
    <scope>NUCLEOTIDE SEQUENCE</scope>
</reference>
<feature type="transmembrane region" description="Helical" evidence="2">
    <location>
        <begin position="278"/>
        <end position="299"/>
    </location>
</feature>
<dbReference type="PIRSF" id="PIRSF015921">
    <property type="entry name" value="FA_sphinglp_des"/>
    <property type="match status" value="1"/>
</dbReference>
<comment type="caution">
    <text evidence="4">The sequence shown here is derived from an EMBL/GenBank/DDBJ whole genome shotgun (WGS) entry which is preliminary data.</text>
</comment>
<name>A0A8S1IW97_9CHLO</name>
<organism evidence="4 5">
    <name type="scientific">Ostreobium quekettii</name>
    <dbReference type="NCBI Taxonomy" id="121088"/>
    <lineage>
        <taxon>Eukaryota</taxon>
        <taxon>Viridiplantae</taxon>
        <taxon>Chlorophyta</taxon>
        <taxon>core chlorophytes</taxon>
        <taxon>Ulvophyceae</taxon>
        <taxon>TCBD clade</taxon>
        <taxon>Bryopsidales</taxon>
        <taxon>Ostreobineae</taxon>
        <taxon>Ostreobiaceae</taxon>
        <taxon>Ostreobium</taxon>
    </lineage>
</organism>
<feature type="transmembrane region" description="Helical" evidence="2">
    <location>
        <begin position="112"/>
        <end position="132"/>
    </location>
</feature>
<accession>A0A8S1IW97</accession>
<dbReference type="InterPro" id="IPR005804">
    <property type="entry name" value="FA_desaturase_dom"/>
</dbReference>
<evidence type="ECO:0000313" key="5">
    <source>
        <dbReference type="Proteomes" id="UP000708148"/>
    </source>
</evidence>
<proteinExistence type="predicted"/>
<keyword evidence="5" id="KW-1185">Reference proteome</keyword>
<dbReference type="GO" id="GO:0016020">
    <property type="term" value="C:membrane"/>
    <property type="evidence" value="ECO:0007669"/>
    <property type="project" value="TreeGrafter"/>
</dbReference>
<dbReference type="PANTHER" id="PTHR19353:SF19">
    <property type="entry name" value="DELTA(5) FATTY ACID DESATURASE C-RELATED"/>
    <property type="match status" value="1"/>
</dbReference>
<dbReference type="OrthoDB" id="260091at2759"/>
<evidence type="ECO:0000313" key="4">
    <source>
        <dbReference type="EMBL" id="CAD7699395.1"/>
    </source>
</evidence>
<gene>
    <name evidence="4" type="ORF">OSTQU699_LOCUS4754</name>
</gene>
<dbReference type="InterPro" id="IPR012171">
    <property type="entry name" value="Fatty_acid_desaturase"/>
</dbReference>